<sequence length="66" mass="7374">MAQKLDVPSAQTSWEDVAYSNMIQTEALAQLLVEKGILTKDEFSRKVEEIHATFMAQQPHPGQSEA</sequence>
<evidence type="ECO:0000313" key="1">
    <source>
        <dbReference type="EMBL" id="ACV68913.1"/>
    </source>
</evidence>
<dbReference type="RefSeq" id="WP_015752056.1">
    <property type="nucleotide sequence ID" value="NC_013223.1"/>
</dbReference>
<keyword evidence="2" id="KW-1185">Reference proteome</keyword>
<dbReference type="STRING" id="485915.Dret_1629"/>
<dbReference type="Gene3D" id="1.10.472.20">
    <property type="entry name" value="Nitrile hydratase, beta subunit"/>
    <property type="match status" value="1"/>
</dbReference>
<name>C8X3B6_DESRD</name>
<dbReference type="EMBL" id="CP001734">
    <property type="protein sequence ID" value="ACV68913.1"/>
    <property type="molecule type" value="Genomic_DNA"/>
</dbReference>
<evidence type="ECO:0008006" key="3">
    <source>
        <dbReference type="Google" id="ProtNLM"/>
    </source>
</evidence>
<dbReference type="AlphaFoldDB" id="C8X3B6"/>
<evidence type="ECO:0000313" key="2">
    <source>
        <dbReference type="Proteomes" id="UP000001052"/>
    </source>
</evidence>
<reference evidence="2" key="1">
    <citation type="submission" date="2009-09" db="EMBL/GenBank/DDBJ databases">
        <title>The complete chromosome of Desulfohalobium retbaense DSM 5692.</title>
        <authorList>
            <consortium name="US DOE Joint Genome Institute (JGI-PGF)"/>
            <person name="Lucas S."/>
            <person name="Copeland A."/>
            <person name="Lapidus A."/>
            <person name="Glavina del Rio T."/>
            <person name="Dalin E."/>
            <person name="Tice H."/>
            <person name="Bruce D."/>
            <person name="Goodwin L."/>
            <person name="Pitluck S."/>
            <person name="Kyrpides N."/>
            <person name="Mavromatis K."/>
            <person name="Ivanova N."/>
            <person name="Mikhailova N."/>
            <person name="Munk A.C."/>
            <person name="Brettin T."/>
            <person name="Detter J.C."/>
            <person name="Han C."/>
            <person name="Tapia R."/>
            <person name="Larimer F."/>
            <person name="Land M."/>
            <person name="Hauser L."/>
            <person name="Markowitz V."/>
            <person name="Cheng J.-F."/>
            <person name="Hugenholtz P."/>
            <person name="Woyke T."/>
            <person name="Wu D."/>
            <person name="Spring S."/>
            <person name="Klenk H.-P."/>
            <person name="Eisen J.A."/>
        </authorList>
    </citation>
    <scope>NUCLEOTIDE SEQUENCE [LARGE SCALE GENOMIC DNA]</scope>
    <source>
        <strain evidence="2">DSM 5692</strain>
    </source>
</reference>
<dbReference type="HOGENOM" id="CLU_2824128_0_0_7"/>
<dbReference type="KEGG" id="drt:Dret_1629"/>
<protein>
    <recommendedName>
        <fullName evidence="3">SHOCT domain-containing protein</fullName>
    </recommendedName>
</protein>
<proteinExistence type="predicted"/>
<reference evidence="1 2" key="2">
    <citation type="journal article" date="2010" name="Stand. Genomic Sci.">
        <title>Complete genome sequence of Desulfohalobium retbaense type strain (HR(100)).</title>
        <authorList>
            <person name="Spring S."/>
            <person name="Nolan M."/>
            <person name="Lapidus A."/>
            <person name="Glavina Del Rio T."/>
            <person name="Copeland A."/>
            <person name="Tice H."/>
            <person name="Cheng J.F."/>
            <person name="Lucas S."/>
            <person name="Land M."/>
            <person name="Chen F."/>
            <person name="Bruce D."/>
            <person name="Goodwin L."/>
            <person name="Pitluck S."/>
            <person name="Ivanova N."/>
            <person name="Mavromatis K."/>
            <person name="Mikhailova N."/>
            <person name="Pati A."/>
            <person name="Chen A."/>
            <person name="Palaniappan K."/>
            <person name="Hauser L."/>
            <person name="Chang Y.J."/>
            <person name="Jeffries C.D."/>
            <person name="Munk C."/>
            <person name="Kiss H."/>
            <person name="Chain P."/>
            <person name="Han C."/>
            <person name="Brettin T."/>
            <person name="Detter J.C."/>
            <person name="Schuler E."/>
            <person name="Goker M."/>
            <person name="Rohde M."/>
            <person name="Bristow J."/>
            <person name="Eisen J.A."/>
            <person name="Markowitz V."/>
            <person name="Hugenholtz P."/>
            <person name="Kyrpides N.C."/>
            <person name="Klenk H.P."/>
        </authorList>
    </citation>
    <scope>NUCLEOTIDE SEQUENCE [LARGE SCALE GENOMIC DNA]</scope>
    <source>
        <strain evidence="1 2">DSM 5692</strain>
    </source>
</reference>
<accession>C8X3B6</accession>
<dbReference type="OrthoDB" id="2991654at2"/>
<organism evidence="1 2">
    <name type="scientific">Desulfohalobium retbaense (strain ATCC 49708 / DSM 5692 / JCM 16813 / HR100)</name>
    <dbReference type="NCBI Taxonomy" id="485915"/>
    <lineage>
        <taxon>Bacteria</taxon>
        <taxon>Pseudomonadati</taxon>
        <taxon>Thermodesulfobacteriota</taxon>
        <taxon>Desulfovibrionia</taxon>
        <taxon>Desulfovibrionales</taxon>
        <taxon>Desulfohalobiaceae</taxon>
        <taxon>Desulfohalobium</taxon>
    </lineage>
</organism>
<gene>
    <name evidence="1" type="ordered locus">Dret_1629</name>
</gene>
<dbReference type="Proteomes" id="UP000001052">
    <property type="component" value="Chromosome"/>
</dbReference>
<dbReference type="InterPro" id="IPR042262">
    <property type="entry name" value="CN_hydtase_beta_C"/>
</dbReference>